<feature type="binding site" evidence="7">
    <location>
        <position position="132"/>
    </location>
    <ligand>
        <name>Zn(2+)</name>
        <dbReference type="ChEBI" id="CHEBI:29105"/>
        <label>2</label>
    </ligand>
</feature>
<gene>
    <name evidence="7" type="primary">gloB</name>
    <name evidence="9" type="ORF">SAMN05216210_1079</name>
</gene>
<keyword evidence="4 7" id="KW-0479">Metal-binding</keyword>
<evidence type="ECO:0000256" key="3">
    <source>
        <dbReference type="ARBA" id="ARBA00006759"/>
    </source>
</evidence>
<dbReference type="InterPro" id="IPR001279">
    <property type="entry name" value="Metallo-B-lactamas"/>
</dbReference>
<dbReference type="InterPro" id="IPR032282">
    <property type="entry name" value="HAGH_C"/>
</dbReference>
<feature type="binding site" evidence="7">
    <location>
        <position position="61"/>
    </location>
    <ligand>
        <name>Zn(2+)</name>
        <dbReference type="ChEBI" id="CHEBI:29105"/>
        <label>2</label>
    </ligand>
</feature>
<evidence type="ECO:0000256" key="4">
    <source>
        <dbReference type="ARBA" id="ARBA00022723"/>
    </source>
</evidence>
<comment type="function">
    <text evidence="7">Thiolesterase that catalyzes the hydrolysis of S-D-lactoyl-glutathione to form glutathione and D-lactic acid.</text>
</comment>
<evidence type="ECO:0000256" key="7">
    <source>
        <dbReference type="HAMAP-Rule" id="MF_01374"/>
    </source>
</evidence>
<name>A0A1H2EW61_9GAMM</name>
<dbReference type="SMART" id="SM00849">
    <property type="entry name" value="Lactamase_B"/>
    <property type="match status" value="1"/>
</dbReference>
<protein>
    <recommendedName>
        <fullName evidence="7">Hydroxyacylglutathione hydrolase</fullName>
        <ecNumber evidence="7">3.1.2.6</ecNumber>
    </recommendedName>
    <alternativeName>
        <fullName evidence="7">Glyoxalase II</fullName>
        <shortName evidence="7">Glx II</shortName>
    </alternativeName>
</protein>
<comment type="catalytic activity">
    <reaction evidence="1 7">
        <text>an S-(2-hydroxyacyl)glutathione + H2O = a 2-hydroxy carboxylate + glutathione + H(+)</text>
        <dbReference type="Rhea" id="RHEA:21864"/>
        <dbReference type="ChEBI" id="CHEBI:15377"/>
        <dbReference type="ChEBI" id="CHEBI:15378"/>
        <dbReference type="ChEBI" id="CHEBI:57925"/>
        <dbReference type="ChEBI" id="CHEBI:58896"/>
        <dbReference type="ChEBI" id="CHEBI:71261"/>
        <dbReference type="EC" id="3.1.2.6"/>
    </reaction>
</comment>
<feature type="binding site" evidence="7">
    <location>
        <position position="132"/>
    </location>
    <ligand>
        <name>Zn(2+)</name>
        <dbReference type="ChEBI" id="CHEBI:29105"/>
        <label>1</label>
    </ligand>
</feature>
<dbReference type="SUPFAM" id="SSF56281">
    <property type="entry name" value="Metallo-hydrolase/oxidoreductase"/>
    <property type="match status" value="1"/>
</dbReference>
<keyword evidence="5 7" id="KW-0378">Hydrolase</keyword>
<comment type="cofactor">
    <cofactor evidence="7">
        <name>Zn(2+)</name>
        <dbReference type="ChEBI" id="CHEBI:29105"/>
    </cofactor>
    <text evidence="7">Binds 2 Zn(2+) ions per subunit.</text>
</comment>
<dbReference type="Gene3D" id="3.60.15.10">
    <property type="entry name" value="Ribonuclease Z/Hydroxyacylglutathione hydrolase-like"/>
    <property type="match status" value="1"/>
</dbReference>
<dbReference type="OrthoDB" id="9802248at2"/>
<evidence type="ECO:0000256" key="2">
    <source>
        <dbReference type="ARBA" id="ARBA00004963"/>
    </source>
</evidence>
<dbReference type="RefSeq" id="WP_092384873.1">
    <property type="nucleotide sequence ID" value="NZ_LT629787.1"/>
</dbReference>
<dbReference type="PANTHER" id="PTHR43705:SF1">
    <property type="entry name" value="HYDROXYACYLGLUTATHIONE HYDROLASE GLOB"/>
    <property type="match status" value="1"/>
</dbReference>
<dbReference type="EC" id="3.1.2.6" evidence="7"/>
<dbReference type="Proteomes" id="UP000243924">
    <property type="component" value="Chromosome I"/>
</dbReference>
<dbReference type="InterPro" id="IPR036866">
    <property type="entry name" value="RibonucZ/Hydroxyglut_hydro"/>
</dbReference>
<evidence type="ECO:0000256" key="1">
    <source>
        <dbReference type="ARBA" id="ARBA00001623"/>
    </source>
</evidence>
<evidence type="ECO:0000256" key="6">
    <source>
        <dbReference type="ARBA" id="ARBA00022833"/>
    </source>
</evidence>
<dbReference type="GO" id="GO:0004416">
    <property type="term" value="F:hydroxyacylglutathione hydrolase activity"/>
    <property type="evidence" value="ECO:0007669"/>
    <property type="project" value="UniProtKB-UniRule"/>
</dbReference>
<comment type="subunit">
    <text evidence="7">Monomer.</text>
</comment>
<dbReference type="HAMAP" id="MF_01374">
    <property type="entry name" value="Glyoxalase_2"/>
    <property type="match status" value="1"/>
</dbReference>
<feature type="binding site" evidence="7">
    <location>
        <position position="60"/>
    </location>
    <ligand>
        <name>Zn(2+)</name>
        <dbReference type="ChEBI" id="CHEBI:29105"/>
        <label>2</label>
    </ligand>
</feature>
<feature type="binding site" evidence="7">
    <location>
        <position position="170"/>
    </location>
    <ligand>
        <name>Zn(2+)</name>
        <dbReference type="ChEBI" id="CHEBI:29105"/>
        <label>2</label>
    </ligand>
</feature>
<dbReference type="AlphaFoldDB" id="A0A1H2EW61"/>
<dbReference type="GO" id="GO:0046872">
    <property type="term" value="F:metal ion binding"/>
    <property type="evidence" value="ECO:0007669"/>
    <property type="project" value="UniProtKB-KW"/>
</dbReference>
<organism evidence="9 10">
    <name type="scientific">Halopseudomonas salegens</name>
    <dbReference type="NCBI Taxonomy" id="1434072"/>
    <lineage>
        <taxon>Bacteria</taxon>
        <taxon>Pseudomonadati</taxon>
        <taxon>Pseudomonadota</taxon>
        <taxon>Gammaproteobacteria</taxon>
        <taxon>Pseudomonadales</taxon>
        <taxon>Pseudomonadaceae</taxon>
        <taxon>Halopseudomonas</taxon>
    </lineage>
</organism>
<evidence type="ECO:0000313" key="10">
    <source>
        <dbReference type="Proteomes" id="UP000243924"/>
    </source>
</evidence>
<dbReference type="InterPro" id="IPR017782">
    <property type="entry name" value="Hydroxyacylglutathione_Hdrlase"/>
</dbReference>
<evidence type="ECO:0000256" key="5">
    <source>
        <dbReference type="ARBA" id="ARBA00022801"/>
    </source>
</evidence>
<dbReference type="InterPro" id="IPR035680">
    <property type="entry name" value="Clx_II_MBL"/>
</dbReference>
<sequence>MLEFIPLRAFSDNYIWLLVDQENNRAAVVDPGDAKPVVTWLGRHPEFTLTHIIITHHHPDHIGGLATLKAATQCKVLGPANEKIDGIDQPLNDGDHVRVLGHELEVFEVPGHTLGHIAYYCDCADPFLLSGDTLFAGGCGRLFEGTPAQMHTSLQRLAALPEQTRVYCAHEYTLANLRFALAVEPDNREIQTRLHVVEELRADDRITLPSSIGLEKQTNPFMRSTRTSVHKAANERSTEPVAAGAETLAVIRQWKDSF</sequence>
<keyword evidence="10" id="KW-1185">Reference proteome</keyword>
<dbReference type="GO" id="GO:0019243">
    <property type="term" value="P:methylglyoxal catabolic process to D-lactate via S-lactoyl-glutathione"/>
    <property type="evidence" value="ECO:0007669"/>
    <property type="project" value="UniProtKB-UniRule"/>
</dbReference>
<evidence type="ECO:0000313" key="9">
    <source>
        <dbReference type="EMBL" id="SDT99203.1"/>
    </source>
</evidence>
<reference evidence="10" key="1">
    <citation type="submission" date="2016-10" db="EMBL/GenBank/DDBJ databases">
        <authorList>
            <person name="Varghese N."/>
            <person name="Submissions S."/>
        </authorList>
    </citation>
    <scope>NUCLEOTIDE SEQUENCE [LARGE SCALE GENOMIC DNA]</scope>
    <source>
        <strain evidence="10">CECT 8338</strain>
    </source>
</reference>
<feature type="binding site" evidence="7">
    <location>
        <position position="112"/>
    </location>
    <ligand>
        <name>Zn(2+)</name>
        <dbReference type="ChEBI" id="CHEBI:29105"/>
        <label>1</label>
    </ligand>
</feature>
<dbReference type="NCBIfam" id="TIGR03413">
    <property type="entry name" value="GSH_gloB"/>
    <property type="match status" value="1"/>
</dbReference>
<keyword evidence="6 7" id="KW-0862">Zinc</keyword>
<dbReference type="Pfam" id="PF00753">
    <property type="entry name" value="Lactamase_B"/>
    <property type="match status" value="1"/>
</dbReference>
<dbReference type="Pfam" id="PF16123">
    <property type="entry name" value="HAGH_C"/>
    <property type="match status" value="1"/>
</dbReference>
<comment type="similarity">
    <text evidence="3 7">Belongs to the metallo-beta-lactamase superfamily. Glyoxalase II family.</text>
</comment>
<evidence type="ECO:0000259" key="8">
    <source>
        <dbReference type="SMART" id="SM00849"/>
    </source>
</evidence>
<feature type="binding site" evidence="7">
    <location>
        <position position="58"/>
    </location>
    <ligand>
        <name>Zn(2+)</name>
        <dbReference type="ChEBI" id="CHEBI:29105"/>
        <label>1</label>
    </ligand>
</feature>
<dbReference type="STRING" id="1434072.SAMN05216210_1079"/>
<feature type="domain" description="Metallo-beta-lactamase" evidence="8">
    <location>
        <begin position="12"/>
        <end position="170"/>
    </location>
</feature>
<dbReference type="EMBL" id="LT629787">
    <property type="protein sequence ID" value="SDT99203.1"/>
    <property type="molecule type" value="Genomic_DNA"/>
</dbReference>
<dbReference type="PANTHER" id="PTHR43705">
    <property type="entry name" value="HYDROXYACYLGLUTATHIONE HYDROLASE"/>
    <property type="match status" value="1"/>
</dbReference>
<comment type="pathway">
    <text evidence="2 7">Secondary metabolite metabolism; methylglyoxal degradation; (R)-lactate from methylglyoxal: step 2/2.</text>
</comment>
<dbReference type="UniPathway" id="UPA00619">
    <property type="reaction ID" value="UER00676"/>
</dbReference>
<proteinExistence type="inferred from homology"/>
<dbReference type="CDD" id="cd07723">
    <property type="entry name" value="hydroxyacylglutathione_hydrolase_MBL-fold"/>
    <property type="match status" value="1"/>
</dbReference>
<dbReference type="PIRSF" id="PIRSF005457">
    <property type="entry name" value="Glx"/>
    <property type="match status" value="1"/>
</dbReference>
<dbReference type="InterPro" id="IPR050110">
    <property type="entry name" value="Glyoxalase_II_hydrolase"/>
</dbReference>
<accession>A0A1H2EW61</accession>
<feature type="binding site" evidence="7">
    <location>
        <position position="56"/>
    </location>
    <ligand>
        <name>Zn(2+)</name>
        <dbReference type="ChEBI" id="CHEBI:29105"/>
        <label>1</label>
    </ligand>
</feature>